<dbReference type="REBASE" id="218465">
    <property type="entry name" value="M.CstH2177ORF9525P"/>
</dbReference>
<dbReference type="PRINTS" id="PR00105">
    <property type="entry name" value="C5METTRFRASE"/>
</dbReference>
<dbReference type="GO" id="GO:0003886">
    <property type="term" value="F:DNA (cytosine-5-)-methyltransferase activity"/>
    <property type="evidence" value="ECO:0007669"/>
    <property type="project" value="UniProtKB-EC"/>
</dbReference>
<comment type="similarity">
    <text evidence="6 7">Belongs to the class I-like SAM-binding methyltransferase superfamily. C5-methyltransferase family.</text>
</comment>
<evidence type="ECO:0000256" key="2">
    <source>
        <dbReference type="ARBA" id="ARBA00022679"/>
    </source>
</evidence>
<dbReference type="PROSITE" id="PS51679">
    <property type="entry name" value="SAM_MT_C5"/>
    <property type="match status" value="1"/>
</dbReference>
<evidence type="ECO:0000256" key="4">
    <source>
        <dbReference type="ARBA" id="ARBA00022747"/>
    </source>
</evidence>
<dbReference type="InterPro" id="IPR029063">
    <property type="entry name" value="SAM-dependent_MTases_sf"/>
</dbReference>
<proteinExistence type="inferred from homology"/>
<protein>
    <recommendedName>
        <fullName evidence="8">Cytosine-specific methyltransferase</fullName>
        <ecNumber evidence="8">2.1.1.37</ecNumber>
    </recommendedName>
</protein>
<evidence type="ECO:0000256" key="6">
    <source>
        <dbReference type="PROSITE-ProRule" id="PRU01016"/>
    </source>
</evidence>
<sequence>MKYHYNWNLSDSNFTKNKGKVFSCFACGGGSTMGYKLAGFDVIGFNEIDPRMANLYVKNHQPKYQFVEAMQDFVSWNEYPEELYNLDILDGSPPCGSFSVSGNREADWGKEKVFREGQKKQVLDTLFFDFIALAEKLQPKIVIAENVKGILQGKAKAYTERILREFDQAGYKVNYHLLDASKMGVPQRRERVFFVAIRKDLAMKVNDLQLNFDLPTIPFGAIKTNENTASFTDHDRNVWNNRKHGDRNYADVLKRIENRDSNFNAQFIYDDKTPPTLAASSGSKMVLFSEPRKMNHTELIRCQSFPLDYHFGTDAYSFVQYVLGMSVPPVMMANLVDEIYRQWRKIFENE</sequence>
<accession>A0A250FZT3</accession>
<dbReference type="InterPro" id="IPR050390">
    <property type="entry name" value="C5-Methyltransferase"/>
</dbReference>
<dbReference type="GO" id="GO:0003677">
    <property type="term" value="F:DNA binding"/>
    <property type="evidence" value="ECO:0007669"/>
    <property type="project" value="TreeGrafter"/>
</dbReference>
<evidence type="ECO:0000256" key="3">
    <source>
        <dbReference type="ARBA" id="ARBA00022691"/>
    </source>
</evidence>
<name>A0A250FZT3_9FLAO</name>
<dbReference type="EC" id="2.1.1.37" evidence="8"/>
<evidence type="ECO:0000256" key="1">
    <source>
        <dbReference type="ARBA" id="ARBA00022603"/>
    </source>
</evidence>
<dbReference type="EMBL" id="CP022387">
    <property type="protein sequence ID" value="ATA90659.1"/>
    <property type="molecule type" value="Genomic_DNA"/>
</dbReference>
<evidence type="ECO:0000256" key="7">
    <source>
        <dbReference type="RuleBase" id="RU000416"/>
    </source>
</evidence>
<dbReference type="AlphaFoldDB" id="A0A250FZT3"/>
<organism evidence="9 10">
    <name type="scientific">Capnocytophaga stomatis</name>
    <dbReference type="NCBI Taxonomy" id="1848904"/>
    <lineage>
        <taxon>Bacteria</taxon>
        <taxon>Pseudomonadati</taxon>
        <taxon>Bacteroidota</taxon>
        <taxon>Flavobacteriia</taxon>
        <taxon>Flavobacteriales</taxon>
        <taxon>Flavobacteriaceae</taxon>
        <taxon>Capnocytophaga</taxon>
    </lineage>
</organism>
<dbReference type="Gene3D" id="3.40.50.150">
    <property type="entry name" value="Vaccinia Virus protein VP39"/>
    <property type="match status" value="1"/>
</dbReference>
<dbReference type="NCBIfam" id="TIGR00675">
    <property type="entry name" value="dcm"/>
    <property type="match status" value="1"/>
</dbReference>
<dbReference type="Pfam" id="PF00145">
    <property type="entry name" value="DNA_methylase"/>
    <property type="match status" value="1"/>
</dbReference>
<dbReference type="OrthoDB" id="32195at2"/>
<dbReference type="KEGG" id="csto:CGC58_09525"/>
<dbReference type="PROSITE" id="PS00094">
    <property type="entry name" value="C5_MTASE_1"/>
    <property type="match status" value="1"/>
</dbReference>
<dbReference type="InterPro" id="IPR018117">
    <property type="entry name" value="C5_DNA_meth_AS"/>
</dbReference>
<keyword evidence="4" id="KW-0680">Restriction system</keyword>
<dbReference type="RefSeq" id="WP_095897195.1">
    <property type="nucleotide sequence ID" value="NZ_CP022387.1"/>
</dbReference>
<dbReference type="PANTHER" id="PTHR10629">
    <property type="entry name" value="CYTOSINE-SPECIFIC METHYLTRANSFERASE"/>
    <property type="match status" value="1"/>
</dbReference>
<gene>
    <name evidence="9" type="ORF">CGC58_09525</name>
</gene>
<dbReference type="GO" id="GO:0009307">
    <property type="term" value="P:DNA restriction-modification system"/>
    <property type="evidence" value="ECO:0007669"/>
    <property type="project" value="UniProtKB-KW"/>
</dbReference>
<keyword evidence="2 6" id="KW-0808">Transferase</keyword>
<dbReference type="GO" id="GO:0044027">
    <property type="term" value="P:negative regulation of gene expression via chromosomal CpG island methylation"/>
    <property type="evidence" value="ECO:0007669"/>
    <property type="project" value="TreeGrafter"/>
</dbReference>
<dbReference type="Proteomes" id="UP000217348">
    <property type="component" value="Chromosome"/>
</dbReference>
<evidence type="ECO:0000256" key="8">
    <source>
        <dbReference type="RuleBase" id="RU000417"/>
    </source>
</evidence>
<evidence type="ECO:0000313" key="9">
    <source>
        <dbReference type="EMBL" id="ATA90659.1"/>
    </source>
</evidence>
<dbReference type="SUPFAM" id="SSF53335">
    <property type="entry name" value="S-adenosyl-L-methionine-dependent methyltransferases"/>
    <property type="match status" value="1"/>
</dbReference>
<reference evidence="10" key="1">
    <citation type="submission" date="2017-06" db="EMBL/GenBank/DDBJ databases">
        <title>Capnocytophaga spp. assemblies.</title>
        <authorList>
            <person name="Gulvik C.A."/>
        </authorList>
    </citation>
    <scope>NUCLEOTIDE SEQUENCE [LARGE SCALE GENOMIC DNA]</scope>
    <source>
        <strain evidence="10">H2177</strain>
    </source>
</reference>
<dbReference type="Gene3D" id="3.90.120.10">
    <property type="entry name" value="DNA Methylase, subunit A, domain 2"/>
    <property type="match status" value="1"/>
</dbReference>
<keyword evidence="1 6" id="KW-0489">Methyltransferase</keyword>
<evidence type="ECO:0000256" key="5">
    <source>
        <dbReference type="ARBA" id="ARBA00047422"/>
    </source>
</evidence>
<evidence type="ECO:0000313" key="10">
    <source>
        <dbReference type="Proteomes" id="UP000217348"/>
    </source>
</evidence>
<dbReference type="GO" id="GO:0032259">
    <property type="term" value="P:methylation"/>
    <property type="evidence" value="ECO:0007669"/>
    <property type="project" value="UniProtKB-KW"/>
</dbReference>
<dbReference type="PANTHER" id="PTHR10629:SF52">
    <property type="entry name" value="DNA (CYTOSINE-5)-METHYLTRANSFERASE 1"/>
    <property type="match status" value="1"/>
</dbReference>
<keyword evidence="3 6" id="KW-0949">S-adenosyl-L-methionine</keyword>
<feature type="active site" evidence="6">
    <location>
        <position position="95"/>
    </location>
</feature>
<comment type="catalytic activity">
    <reaction evidence="5 8">
        <text>a 2'-deoxycytidine in DNA + S-adenosyl-L-methionine = a 5-methyl-2'-deoxycytidine in DNA + S-adenosyl-L-homocysteine + H(+)</text>
        <dbReference type="Rhea" id="RHEA:13681"/>
        <dbReference type="Rhea" id="RHEA-COMP:11369"/>
        <dbReference type="Rhea" id="RHEA-COMP:11370"/>
        <dbReference type="ChEBI" id="CHEBI:15378"/>
        <dbReference type="ChEBI" id="CHEBI:57856"/>
        <dbReference type="ChEBI" id="CHEBI:59789"/>
        <dbReference type="ChEBI" id="CHEBI:85452"/>
        <dbReference type="ChEBI" id="CHEBI:85454"/>
        <dbReference type="EC" id="2.1.1.37"/>
    </reaction>
</comment>
<dbReference type="InterPro" id="IPR001525">
    <property type="entry name" value="C5_MeTfrase"/>
</dbReference>